<feature type="region of interest" description="Disordered" evidence="12">
    <location>
        <begin position="377"/>
        <end position="409"/>
    </location>
</feature>
<evidence type="ECO:0000256" key="5">
    <source>
        <dbReference type="ARBA" id="ARBA00022553"/>
    </source>
</evidence>
<protein>
    <recommendedName>
        <fullName evidence="2">non-specific serine/threonine protein kinase</fullName>
        <ecNumber evidence="2">2.7.11.1</ecNumber>
    </recommendedName>
</protein>
<evidence type="ECO:0000256" key="10">
    <source>
        <dbReference type="ARBA" id="ARBA00047899"/>
    </source>
</evidence>
<keyword evidence="8" id="KW-0418">Kinase</keyword>
<dbReference type="InterPro" id="IPR008271">
    <property type="entry name" value="Ser/Thr_kinase_AS"/>
</dbReference>
<feature type="region of interest" description="Disordered" evidence="12">
    <location>
        <begin position="58"/>
        <end position="91"/>
    </location>
</feature>
<keyword evidence="9" id="KW-0067">ATP-binding</keyword>
<feature type="domain" description="Protein kinase" evidence="13">
    <location>
        <begin position="1255"/>
        <end position="1512"/>
    </location>
</feature>
<dbReference type="VEuPathDB" id="FungiDB:LELG_02991"/>
<keyword evidence="3" id="KW-0963">Cytoplasm</keyword>
<dbReference type="InterPro" id="IPR000719">
    <property type="entry name" value="Prot_kinase_dom"/>
</dbReference>
<evidence type="ECO:0000313" key="15">
    <source>
        <dbReference type="Proteomes" id="UP000001996"/>
    </source>
</evidence>
<reference evidence="14 15" key="1">
    <citation type="journal article" date="2009" name="Nature">
        <title>Evolution of pathogenicity and sexual reproduction in eight Candida genomes.</title>
        <authorList>
            <person name="Butler G."/>
            <person name="Rasmussen M.D."/>
            <person name="Lin M.F."/>
            <person name="Santos M.A."/>
            <person name="Sakthikumar S."/>
            <person name="Munro C.A."/>
            <person name="Rheinbay E."/>
            <person name="Grabherr M."/>
            <person name="Forche A."/>
            <person name="Reedy J.L."/>
            <person name="Agrafioti I."/>
            <person name="Arnaud M.B."/>
            <person name="Bates S."/>
            <person name="Brown A.J."/>
            <person name="Brunke S."/>
            <person name="Costanzo M.C."/>
            <person name="Fitzpatrick D.A."/>
            <person name="de Groot P.W."/>
            <person name="Harris D."/>
            <person name="Hoyer L.L."/>
            <person name="Hube B."/>
            <person name="Klis F.M."/>
            <person name="Kodira C."/>
            <person name="Lennard N."/>
            <person name="Logue M.E."/>
            <person name="Martin R."/>
            <person name="Neiman A.M."/>
            <person name="Nikolaou E."/>
            <person name="Quail M.A."/>
            <person name="Quinn J."/>
            <person name="Santos M.C."/>
            <person name="Schmitzberger F.F."/>
            <person name="Sherlock G."/>
            <person name="Shah P."/>
            <person name="Silverstein K.A."/>
            <person name="Skrzypek M.S."/>
            <person name="Soll D."/>
            <person name="Staggs R."/>
            <person name="Stansfield I."/>
            <person name="Stumpf M.P."/>
            <person name="Sudbery P.E."/>
            <person name="Srikantha T."/>
            <person name="Zeng Q."/>
            <person name="Berman J."/>
            <person name="Berriman M."/>
            <person name="Heitman J."/>
            <person name="Gow N.A."/>
            <person name="Lorenz M.C."/>
            <person name="Birren B.W."/>
            <person name="Kellis M."/>
            <person name="Cuomo C.A."/>
        </authorList>
    </citation>
    <scope>NUCLEOTIDE SEQUENCE [LARGE SCALE GENOMIC DNA]</scope>
    <source>
        <strain evidence="15">ATCC 11503 / BCRC 21390 / CBS 2605 / JCM 1781 / NBRC 1676 / NRRL YB-4239</strain>
    </source>
</reference>
<keyword evidence="5" id="KW-0597">Phosphoprotein</keyword>
<dbReference type="Proteomes" id="UP000001996">
    <property type="component" value="Unassembled WGS sequence"/>
</dbReference>
<sequence length="1515" mass="169618">MSTQFERENTSNSQVFDDKTLAATAEATTASAARDRNYFNSSDDENIDRFDDDGPIWFGRNLNSQRGGASTTAPLPSSSSSSSSSFSSSRSRSANNRVVGIYLHTALPLPLPLLIDPKSQDLQHPDSSDTTSSITPSLRFSRPDVNLKQPSSEQFAPAHLPTPSNSLNSHSNLEPNLNPLLNPGAITNSTANTNSTPSTNADNQQDRSNYESILKFPIESSHSYSYAHLSPNSLALRLNVLRRCLEILKDRPDLFRSIAGGSSNDANEEEIDNDNTNNYYDHAQDDHVHGDANNDNTSYQRFKFEAQTPHSTTLGIKPKNKVFTQLQNLSTDSILDTSSSSLSPTTSASLTEKTSKKYRLQNNASSAALAALFRPPLPRSDSLPIDTTRSGLRKVSAPSNLEQSSTATTNISTVTNQKYDEDNLSTNDGFKDVLNLLEKDMDSVMNNYEIASTLHDLSLSSQEEQHKIKHDMVKKKLIYALAMPFLETSVQTSSLLESEDGSALKRAAIRPSTTALNLLNNNLHSKALPLGVLAALAALAALAPMTPLTPLAPLTAAGPLTPVTPTLALHAMHPLSTEQSNEHPGRTSHNGGNTKKRPFQSMLTSKYSAPQSVFTIEADLPWSVKAANDLACLMFGISKTTIKALTLMDLIAPQFRDFVMSRLTKTAFENRRGDHNLFAGEIVAIIRPGDQNFSYTSLWAKKKGNLIIFMFDQVPCDAFDAVILRQDDDENNNNNNKREHIYEDIFTIQSVHEVAGNLVRDHDLTTNLKTLRELSESLDSELTEYSKTLPKDEDKSRAQSHFINRTRYFTLQLEEGNQSIPCAITSSSIPLNDNKSAIKLKIHTMPYVAGIFVLNARTFQILSCNNAIARNLFGRSSEELQDQCINEIIPNFIDILHVGLETNTETFQLTTGLVLPEHFFRKYDALIKYQQLSDLTETEEDIFFKSHGVEGKHRDGKTIFVDVQARTSDEDALILWVTYSRTGRARSMSKELDKLSSSTSSISLASSDKSAGATTSSTRTKSHSSHARLSDLVLTPNQAQTQTPKHEKTGTNDSLSSIGGPLPSQLKLFDNEKEKELLEFSPREVTRALSTRRVDTVNILPRASLDSFMFHDQIEDQKKKQQQQQQQQKKKKKALFEGEKNPNKIEEGVELNRWNDVNEQENDGNIKERKQIEEDENEVGGQAGEEEEEEEEDEGMVQELTPHEVMVHQNSFKATYSEEEILQMENEFLAGIRSKSSQWPQDVGLARRTKKFSEFKVVKEMGEGAYGKVVLAQHKEDPVYKIIIKCIDKERILVDTWVRDRKLGTIPSEIQIMAFLNSEPHPNIMRIVDFFEDLKYYYLETPIFGDPPAIDLFDYIEVKKDLTETDCKFIFKQVVSSIYHLHKQGIVHRDIKDENVIVDEKGLIKLIDFGSAGYVKQGPFDVFVGTIDYASPEVLRGEKYEGKPQDIWALGILLYTMLYKENPFYNVDEIMEGDLRIPYVVSETSLALIKKILVRDVAKRPTITDIVESDWLQSE</sequence>
<evidence type="ECO:0000256" key="7">
    <source>
        <dbReference type="ARBA" id="ARBA00022741"/>
    </source>
</evidence>
<feature type="compositionally biased region" description="Acidic residues" evidence="12">
    <location>
        <begin position="1173"/>
        <end position="1193"/>
    </location>
</feature>
<dbReference type="GO" id="GO:0045719">
    <property type="term" value="P:negative regulation of glycogen biosynthetic process"/>
    <property type="evidence" value="ECO:0007669"/>
    <property type="project" value="TreeGrafter"/>
</dbReference>
<comment type="subcellular location">
    <subcellularLocation>
        <location evidence="1">Cytoplasm</location>
    </subcellularLocation>
</comment>
<feature type="compositionally biased region" description="Polar residues" evidence="12">
    <location>
        <begin position="397"/>
        <end position="409"/>
    </location>
</feature>
<evidence type="ECO:0000256" key="11">
    <source>
        <dbReference type="ARBA" id="ARBA00048679"/>
    </source>
</evidence>
<dbReference type="GO" id="GO:0004674">
    <property type="term" value="F:protein serine/threonine kinase activity"/>
    <property type="evidence" value="ECO:0007669"/>
    <property type="project" value="UniProtKB-KW"/>
</dbReference>
<feature type="compositionally biased region" description="Low complexity" evidence="12">
    <location>
        <begin position="77"/>
        <end position="91"/>
    </location>
</feature>
<comment type="catalytic activity">
    <reaction evidence="11">
        <text>L-seryl-[protein] + ATP = O-phospho-L-seryl-[protein] + ADP + H(+)</text>
        <dbReference type="Rhea" id="RHEA:17989"/>
        <dbReference type="Rhea" id="RHEA-COMP:9863"/>
        <dbReference type="Rhea" id="RHEA-COMP:11604"/>
        <dbReference type="ChEBI" id="CHEBI:15378"/>
        <dbReference type="ChEBI" id="CHEBI:29999"/>
        <dbReference type="ChEBI" id="CHEBI:30616"/>
        <dbReference type="ChEBI" id="CHEBI:83421"/>
        <dbReference type="ChEBI" id="CHEBI:456216"/>
        <dbReference type="EC" id="2.7.11.1"/>
    </reaction>
</comment>
<evidence type="ECO:0000256" key="8">
    <source>
        <dbReference type="ARBA" id="ARBA00022777"/>
    </source>
</evidence>
<dbReference type="InterPro" id="IPR011009">
    <property type="entry name" value="Kinase-like_dom_sf"/>
</dbReference>
<dbReference type="PROSITE" id="PS50011">
    <property type="entry name" value="PROTEIN_KINASE_DOM"/>
    <property type="match status" value="1"/>
</dbReference>
<dbReference type="PANTHER" id="PTHR24346:SF51">
    <property type="entry name" value="PAS DOMAIN-CONTAINING SERINE_THREONINE-PROTEIN KINASE"/>
    <property type="match status" value="1"/>
</dbReference>
<feature type="compositionally biased region" description="Low complexity" evidence="12">
    <location>
        <begin position="334"/>
        <end position="351"/>
    </location>
</feature>
<feature type="compositionally biased region" description="Polar residues" evidence="12">
    <location>
        <begin position="61"/>
        <end position="76"/>
    </location>
</feature>
<feature type="region of interest" description="Disordered" evidence="12">
    <location>
        <begin position="1115"/>
        <end position="1193"/>
    </location>
</feature>
<dbReference type="GO" id="GO:0005524">
    <property type="term" value="F:ATP binding"/>
    <property type="evidence" value="ECO:0007669"/>
    <property type="project" value="UniProtKB-KW"/>
</dbReference>
<dbReference type="OMA" id="MDESECR"/>
<dbReference type="Pfam" id="PF00069">
    <property type="entry name" value="Pkinase"/>
    <property type="match status" value="1"/>
</dbReference>
<dbReference type="PANTHER" id="PTHR24346">
    <property type="entry name" value="MAP/MICROTUBULE AFFINITY-REGULATING KINASE"/>
    <property type="match status" value="1"/>
</dbReference>
<proteinExistence type="predicted"/>
<dbReference type="SMART" id="SM00220">
    <property type="entry name" value="S_TKc"/>
    <property type="match status" value="1"/>
</dbReference>
<dbReference type="FunCoup" id="A5E054">
    <property type="interactions" value="383"/>
</dbReference>
<gene>
    <name evidence="14" type="ORF">LELG_02991</name>
</gene>
<dbReference type="EMBL" id="CH981526">
    <property type="protein sequence ID" value="EDK44812.1"/>
    <property type="molecule type" value="Genomic_DNA"/>
</dbReference>
<dbReference type="GO" id="GO:0060917">
    <property type="term" value="P:regulation of (1-&gt;6)-beta-D-glucan biosynthetic process"/>
    <property type="evidence" value="ECO:0007669"/>
    <property type="project" value="UniProtKB-ARBA"/>
</dbReference>
<dbReference type="PROSITE" id="PS00108">
    <property type="entry name" value="PROTEIN_KINASE_ST"/>
    <property type="match status" value="1"/>
</dbReference>
<evidence type="ECO:0000256" key="6">
    <source>
        <dbReference type="ARBA" id="ARBA00022679"/>
    </source>
</evidence>
<evidence type="ECO:0000256" key="9">
    <source>
        <dbReference type="ARBA" id="ARBA00022840"/>
    </source>
</evidence>
<dbReference type="SUPFAM" id="SSF56112">
    <property type="entry name" value="Protein kinase-like (PK-like)"/>
    <property type="match status" value="1"/>
</dbReference>
<dbReference type="InParanoid" id="A5E054"/>
<evidence type="ECO:0000259" key="13">
    <source>
        <dbReference type="PROSITE" id="PS50011"/>
    </source>
</evidence>
<dbReference type="STRING" id="379508.A5E054"/>
<evidence type="ECO:0000256" key="3">
    <source>
        <dbReference type="ARBA" id="ARBA00022490"/>
    </source>
</evidence>
<feature type="compositionally biased region" description="Basic and acidic residues" evidence="12">
    <location>
        <begin position="118"/>
        <end position="127"/>
    </location>
</feature>
<evidence type="ECO:0000256" key="1">
    <source>
        <dbReference type="ARBA" id="ARBA00004496"/>
    </source>
</evidence>
<keyword evidence="6" id="KW-0808">Transferase</keyword>
<feature type="compositionally biased region" description="Low complexity" evidence="12">
    <location>
        <begin position="1003"/>
        <end position="1019"/>
    </location>
</feature>
<feature type="region of interest" description="Disordered" evidence="12">
    <location>
        <begin position="576"/>
        <end position="598"/>
    </location>
</feature>
<dbReference type="Gene3D" id="1.10.510.10">
    <property type="entry name" value="Transferase(Phosphotransferase) domain 1"/>
    <property type="match status" value="1"/>
</dbReference>
<evidence type="ECO:0000256" key="4">
    <source>
        <dbReference type="ARBA" id="ARBA00022527"/>
    </source>
</evidence>
<dbReference type="GO" id="GO:0005634">
    <property type="term" value="C:nucleus"/>
    <property type="evidence" value="ECO:0007669"/>
    <property type="project" value="TreeGrafter"/>
</dbReference>
<keyword evidence="15" id="KW-1185">Reference proteome</keyword>
<dbReference type="GO" id="GO:0005829">
    <property type="term" value="C:cytosol"/>
    <property type="evidence" value="ECO:0007669"/>
    <property type="project" value="TreeGrafter"/>
</dbReference>
<dbReference type="eggNOG" id="KOG1152">
    <property type="taxonomic scope" value="Eukaryota"/>
</dbReference>
<comment type="catalytic activity">
    <reaction evidence="10">
        <text>L-threonyl-[protein] + ATP = O-phospho-L-threonyl-[protein] + ADP + H(+)</text>
        <dbReference type="Rhea" id="RHEA:46608"/>
        <dbReference type="Rhea" id="RHEA-COMP:11060"/>
        <dbReference type="Rhea" id="RHEA-COMP:11605"/>
        <dbReference type="ChEBI" id="CHEBI:15378"/>
        <dbReference type="ChEBI" id="CHEBI:30013"/>
        <dbReference type="ChEBI" id="CHEBI:30616"/>
        <dbReference type="ChEBI" id="CHEBI:61977"/>
        <dbReference type="ChEBI" id="CHEBI:456216"/>
        <dbReference type="EC" id="2.7.11.1"/>
    </reaction>
</comment>
<evidence type="ECO:0000256" key="2">
    <source>
        <dbReference type="ARBA" id="ARBA00012513"/>
    </source>
</evidence>
<dbReference type="FunFam" id="3.30.200.20:FF:000314">
    <property type="entry name" value="Serine/threonine protein kinase"/>
    <property type="match status" value="1"/>
</dbReference>
<dbReference type="GeneID" id="5232930"/>
<dbReference type="Gene3D" id="3.30.200.20">
    <property type="entry name" value="Phosphorylase Kinase, domain 1"/>
    <property type="match status" value="1"/>
</dbReference>
<feature type="region of interest" description="Disordered" evidence="12">
    <location>
        <begin position="118"/>
        <end position="207"/>
    </location>
</feature>
<feature type="compositionally biased region" description="Basic and acidic residues" evidence="12">
    <location>
        <begin position="1134"/>
        <end position="1147"/>
    </location>
</feature>
<evidence type="ECO:0000313" key="14">
    <source>
        <dbReference type="EMBL" id="EDK44812.1"/>
    </source>
</evidence>
<keyword evidence="4" id="KW-0723">Serine/threonine-protein kinase</keyword>
<accession>A5E054</accession>
<organism evidence="14 15">
    <name type="scientific">Lodderomyces elongisporus (strain ATCC 11503 / CBS 2605 / JCM 1781 / NBRC 1676 / NRRL YB-4239)</name>
    <name type="common">Yeast</name>
    <name type="synonym">Saccharomyces elongisporus</name>
    <dbReference type="NCBI Taxonomy" id="379508"/>
    <lineage>
        <taxon>Eukaryota</taxon>
        <taxon>Fungi</taxon>
        <taxon>Dikarya</taxon>
        <taxon>Ascomycota</taxon>
        <taxon>Saccharomycotina</taxon>
        <taxon>Pichiomycetes</taxon>
        <taxon>Debaryomycetaceae</taxon>
        <taxon>Candida/Lodderomyces clade</taxon>
        <taxon>Lodderomyces</taxon>
    </lineage>
</organism>
<feature type="compositionally biased region" description="Low complexity" evidence="12">
    <location>
        <begin position="161"/>
        <end position="203"/>
    </location>
</feature>
<feature type="region of interest" description="Disordered" evidence="12">
    <location>
        <begin position="334"/>
        <end position="354"/>
    </location>
</feature>
<dbReference type="CDD" id="cd14004">
    <property type="entry name" value="STKc_PASK"/>
    <property type="match status" value="1"/>
</dbReference>
<evidence type="ECO:0000256" key="12">
    <source>
        <dbReference type="SAM" id="MobiDB-lite"/>
    </source>
</evidence>
<dbReference type="FunFam" id="1.10.510.10:FF:000320">
    <property type="entry name" value="Serine/threonine protein kinase"/>
    <property type="match status" value="1"/>
</dbReference>
<feature type="compositionally biased region" description="Low complexity" evidence="12">
    <location>
        <begin position="128"/>
        <end position="137"/>
    </location>
</feature>
<dbReference type="GO" id="GO:0035556">
    <property type="term" value="P:intracellular signal transduction"/>
    <property type="evidence" value="ECO:0007669"/>
    <property type="project" value="TreeGrafter"/>
</dbReference>
<dbReference type="OrthoDB" id="10252171at2759"/>
<keyword evidence="7" id="KW-0547">Nucleotide-binding</keyword>
<dbReference type="EC" id="2.7.11.1" evidence="2"/>
<name>A5E054_LODEL</name>
<dbReference type="HOGENOM" id="CLU_004134_1_0_1"/>
<feature type="region of interest" description="Disordered" evidence="12">
    <location>
        <begin position="1003"/>
        <end position="1065"/>
    </location>
</feature>
<dbReference type="KEGG" id="lel:PVL30_003818"/>